<accession>A0A1C7MZX5</accession>
<dbReference type="Proteomes" id="UP000093000">
    <property type="component" value="Unassembled WGS sequence"/>
</dbReference>
<reference evidence="1 2" key="1">
    <citation type="submission" date="2016-03" db="EMBL/GenBank/DDBJ databases">
        <title>Choanephora cucurbitarum.</title>
        <authorList>
            <person name="Min B."/>
            <person name="Park H."/>
            <person name="Park J.-H."/>
            <person name="Shin H.-D."/>
            <person name="Choi I.-G."/>
        </authorList>
    </citation>
    <scope>NUCLEOTIDE SEQUENCE [LARGE SCALE GENOMIC DNA]</scope>
    <source>
        <strain evidence="1 2">KUS-F28377</strain>
    </source>
</reference>
<sequence length="135" mass="15827">MVTDQLYKASETFPKIPSNIDRRSLNTIIKEYSIRNKLVVSVTRFDAKSLIFQCVKSGKQREAKRIENPSKCRTKMSQKTERPYTIKFFKPRGKNLLNHLDPKNEMSIEQLKDSCNSLYLAFLRCIDHSFIDNHI</sequence>
<dbReference type="InParanoid" id="A0A1C7MZX5"/>
<comment type="caution">
    <text evidence="1">The sequence shown here is derived from an EMBL/GenBank/DDBJ whole genome shotgun (WGS) entry which is preliminary data.</text>
</comment>
<evidence type="ECO:0000313" key="2">
    <source>
        <dbReference type="Proteomes" id="UP000093000"/>
    </source>
</evidence>
<evidence type="ECO:0000313" key="1">
    <source>
        <dbReference type="EMBL" id="OBZ82288.1"/>
    </source>
</evidence>
<keyword evidence="2" id="KW-1185">Reference proteome</keyword>
<dbReference type="EMBL" id="LUGH01000904">
    <property type="protein sequence ID" value="OBZ82288.1"/>
    <property type="molecule type" value="Genomic_DNA"/>
</dbReference>
<protein>
    <submittedName>
        <fullName evidence="1">Uncharacterized protein</fullName>
    </submittedName>
</protein>
<dbReference type="OrthoDB" id="2276242at2759"/>
<gene>
    <name evidence="1" type="ORF">A0J61_09660</name>
</gene>
<proteinExistence type="predicted"/>
<name>A0A1C7MZX5_9FUNG</name>
<dbReference type="AlphaFoldDB" id="A0A1C7MZX5"/>
<organism evidence="1 2">
    <name type="scientific">Choanephora cucurbitarum</name>
    <dbReference type="NCBI Taxonomy" id="101091"/>
    <lineage>
        <taxon>Eukaryota</taxon>
        <taxon>Fungi</taxon>
        <taxon>Fungi incertae sedis</taxon>
        <taxon>Mucoromycota</taxon>
        <taxon>Mucoromycotina</taxon>
        <taxon>Mucoromycetes</taxon>
        <taxon>Mucorales</taxon>
        <taxon>Mucorineae</taxon>
        <taxon>Choanephoraceae</taxon>
        <taxon>Choanephoroideae</taxon>
        <taxon>Choanephora</taxon>
    </lineage>
</organism>